<protein>
    <submittedName>
        <fullName evidence="1">Zinc ribbon domain-containing protein</fullName>
    </submittedName>
</protein>
<dbReference type="Proteomes" id="UP001596395">
    <property type="component" value="Unassembled WGS sequence"/>
</dbReference>
<dbReference type="EMBL" id="JBHSXN010000006">
    <property type="protein sequence ID" value="MFC6955536.1"/>
    <property type="molecule type" value="Genomic_DNA"/>
</dbReference>
<reference evidence="1 2" key="1">
    <citation type="journal article" date="2019" name="Int. J. Syst. Evol. Microbiol.">
        <title>The Global Catalogue of Microorganisms (GCM) 10K type strain sequencing project: providing services to taxonomists for standard genome sequencing and annotation.</title>
        <authorList>
            <consortium name="The Broad Institute Genomics Platform"/>
            <consortium name="The Broad Institute Genome Sequencing Center for Infectious Disease"/>
            <person name="Wu L."/>
            <person name="Ma J."/>
        </authorList>
    </citation>
    <scope>NUCLEOTIDE SEQUENCE [LARGE SCALE GENOMIC DNA]</scope>
    <source>
        <strain evidence="1 2">GX26</strain>
    </source>
</reference>
<dbReference type="AlphaFoldDB" id="A0ABD5VKD0"/>
<dbReference type="Gene3D" id="2.20.28.30">
    <property type="entry name" value="RNA polymerase ii, chain L"/>
    <property type="match status" value="1"/>
</dbReference>
<sequence length="59" mass="6718">MSLVDRLKGLFGREERTYEYWCPNCEETFESPKADMSSVHCPECGETRVRASAMADPVT</sequence>
<organism evidence="1 2">
    <name type="scientific">Halorubellus litoreus</name>
    <dbReference type="NCBI Taxonomy" id="755308"/>
    <lineage>
        <taxon>Archaea</taxon>
        <taxon>Methanobacteriati</taxon>
        <taxon>Methanobacteriota</taxon>
        <taxon>Stenosarchaea group</taxon>
        <taxon>Halobacteria</taxon>
        <taxon>Halobacteriales</taxon>
        <taxon>Halorubellaceae</taxon>
        <taxon>Halorubellus</taxon>
    </lineage>
</organism>
<keyword evidence="2" id="KW-1185">Reference proteome</keyword>
<proteinExistence type="predicted"/>
<evidence type="ECO:0000313" key="2">
    <source>
        <dbReference type="Proteomes" id="UP001596395"/>
    </source>
</evidence>
<evidence type="ECO:0000313" key="1">
    <source>
        <dbReference type="EMBL" id="MFC6955536.1"/>
    </source>
</evidence>
<comment type="caution">
    <text evidence="1">The sequence shown here is derived from an EMBL/GenBank/DDBJ whole genome shotgun (WGS) entry which is preliminary data.</text>
</comment>
<accession>A0ABD5VKD0</accession>
<dbReference type="RefSeq" id="WP_336352453.1">
    <property type="nucleotide sequence ID" value="NZ_JAZAQL010000006.1"/>
</dbReference>
<gene>
    <name evidence="1" type="ORF">ACFQGB_21965</name>
</gene>
<name>A0ABD5VKD0_9EURY</name>